<name>A0A3P3REK5_9EURY</name>
<organism evidence="1 2">
    <name type="scientific">Halocatena pleomorpha</name>
    <dbReference type="NCBI Taxonomy" id="1785090"/>
    <lineage>
        <taxon>Archaea</taxon>
        <taxon>Methanobacteriati</taxon>
        <taxon>Methanobacteriota</taxon>
        <taxon>Stenosarchaea group</taxon>
        <taxon>Halobacteria</taxon>
        <taxon>Halobacteriales</taxon>
        <taxon>Natronomonadaceae</taxon>
        <taxon>Halocatena</taxon>
    </lineage>
</organism>
<dbReference type="AlphaFoldDB" id="A0A3P3REK5"/>
<dbReference type="InterPro" id="IPR036390">
    <property type="entry name" value="WH_DNA-bd_sf"/>
</dbReference>
<evidence type="ECO:0000313" key="1">
    <source>
        <dbReference type="EMBL" id="RRJ31398.1"/>
    </source>
</evidence>
<dbReference type="Proteomes" id="UP000282322">
    <property type="component" value="Unassembled WGS sequence"/>
</dbReference>
<dbReference type="EMBL" id="RRCH01000014">
    <property type="protein sequence ID" value="RRJ31398.1"/>
    <property type="molecule type" value="Genomic_DNA"/>
</dbReference>
<sequence length="150" mass="16827">MDGEHVGSNRLSLIPSTDLVDASTEVVQLLSSEGDDADLPAVLESLDDTKCRTILTQLDDPKSAGQLSDECSMSNSTVYRKLELLREAALVREYTEVRRDGPNATLYERDFTEISIGLDDSGEFTMRVMRRERDAEERLATFWSAMKEES</sequence>
<dbReference type="Gene3D" id="1.10.10.10">
    <property type="entry name" value="Winged helix-like DNA-binding domain superfamily/Winged helix DNA-binding domain"/>
    <property type="match status" value="1"/>
</dbReference>
<protein>
    <submittedName>
        <fullName evidence="1">ArsR family transcriptional regulator</fullName>
    </submittedName>
</protein>
<dbReference type="SUPFAM" id="SSF46785">
    <property type="entry name" value="Winged helix' DNA-binding domain"/>
    <property type="match status" value="1"/>
</dbReference>
<dbReference type="Pfam" id="PF12840">
    <property type="entry name" value="HTH_20"/>
    <property type="match status" value="1"/>
</dbReference>
<evidence type="ECO:0000313" key="2">
    <source>
        <dbReference type="Proteomes" id="UP000282322"/>
    </source>
</evidence>
<dbReference type="CDD" id="cd00090">
    <property type="entry name" value="HTH_ARSR"/>
    <property type="match status" value="1"/>
</dbReference>
<gene>
    <name evidence="1" type="ORF">EIK79_06670</name>
</gene>
<dbReference type="RefSeq" id="WP_124954350.1">
    <property type="nucleotide sequence ID" value="NZ_RRCH01000014.1"/>
</dbReference>
<dbReference type="InterPro" id="IPR011991">
    <property type="entry name" value="ArsR-like_HTH"/>
</dbReference>
<dbReference type="InterPro" id="IPR036388">
    <property type="entry name" value="WH-like_DNA-bd_sf"/>
</dbReference>
<accession>A0A3P3REK5</accession>
<comment type="caution">
    <text evidence="1">The sequence shown here is derived from an EMBL/GenBank/DDBJ whole genome shotgun (WGS) entry which is preliminary data.</text>
</comment>
<dbReference type="OrthoDB" id="10985at2157"/>
<proteinExistence type="predicted"/>
<keyword evidence="2" id="KW-1185">Reference proteome</keyword>
<reference evidence="1 2" key="1">
    <citation type="submission" date="2018-11" db="EMBL/GenBank/DDBJ databases">
        <title>Taxonoimc description of Halomarina strain SPP-AMP-1.</title>
        <authorList>
            <person name="Pal Y."/>
            <person name="Srinivasana K."/>
            <person name="Verma A."/>
            <person name="Kumar P."/>
        </authorList>
    </citation>
    <scope>NUCLEOTIDE SEQUENCE [LARGE SCALE GENOMIC DNA]</scope>
    <source>
        <strain evidence="1 2">SPP-AMP-1</strain>
    </source>
</reference>